<dbReference type="PIRSF" id="PIRSF000090">
    <property type="entry name" value="Beta-ETF"/>
    <property type="match status" value="1"/>
</dbReference>
<dbReference type="STRING" id="525909.Afer_0353"/>
<feature type="domain" description="Electron transfer flavoprotein alpha/beta-subunit N-terminal" evidence="7">
    <location>
        <begin position="22"/>
        <end position="210"/>
    </location>
</feature>
<dbReference type="Proteomes" id="UP000000771">
    <property type="component" value="Chromosome"/>
</dbReference>
<evidence type="ECO:0000256" key="1">
    <source>
        <dbReference type="ARBA" id="ARBA00007557"/>
    </source>
</evidence>
<keyword evidence="4" id="KW-0813">Transport</keyword>
<dbReference type="InterPro" id="IPR014730">
    <property type="entry name" value="ETF_a/b_N"/>
</dbReference>
<dbReference type="InterPro" id="IPR014729">
    <property type="entry name" value="Rossmann-like_a/b/a_fold"/>
</dbReference>
<evidence type="ECO:0000256" key="2">
    <source>
        <dbReference type="ARBA" id="ARBA00011355"/>
    </source>
</evidence>
<accession>C7M2S7</accession>
<dbReference type="OrthoDB" id="9804960at2"/>
<evidence type="ECO:0000256" key="3">
    <source>
        <dbReference type="ARBA" id="ARBA00016797"/>
    </source>
</evidence>
<dbReference type="Pfam" id="PF01012">
    <property type="entry name" value="ETF"/>
    <property type="match status" value="1"/>
</dbReference>
<dbReference type="AlphaFoldDB" id="C7M2S7"/>
<dbReference type="eggNOG" id="COG2086">
    <property type="taxonomic scope" value="Bacteria"/>
</dbReference>
<keyword evidence="5" id="KW-0249">Electron transport</keyword>
<dbReference type="Gene3D" id="3.40.50.620">
    <property type="entry name" value="HUPs"/>
    <property type="match status" value="1"/>
</dbReference>
<dbReference type="PANTHER" id="PTHR21294:SF8">
    <property type="entry name" value="ELECTRON TRANSFER FLAVOPROTEIN SUBUNIT BETA"/>
    <property type="match status" value="1"/>
</dbReference>
<dbReference type="PANTHER" id="PTHR21294">
    <property type="entry name" value="ELECTRON TRANSFER FLAVOPROTEIN BETA-SUBUNIT"/>
    <property type="match status" value="1"/>
</dbReference>
<dbReference type="CDD" id="cd01714">
    <property type="entry name" value="ETF_beta"/>
    <property type="match status" value="1"/>
</dbReference>
<dbReference type="InterPro" id="IPR012255">
    <property type="entry name" value="ETF_b"/>
</dbReference>
<protein>
    <recommendedName>
        <fullName evidence="3">Electron transfer flavoprotein subunit beta</fullName>
    </recommendedName>
</protein>
<dbReference type="EMBL" id="CP001631">
    <property type="protein sequence ID" value="ACU53321.1"/>
    <property type="molecule type" value="Genomic_DNA"/>
</dbReference>
<sequence length="251" mass="25937">MKIAVCTKQIPDPQGPQRLGDDLRLDRSGKVLLDDADSYGVELGLQLAEASGGEVVVVSMVPDHETAGVRQALAMGAASAVVVSDDALRGADALTTATVLASVARRVGADMVLTATESTDGYTGTVAAQIAGLLGWPAVTFAKGVTLEGTHVRANRQAEDGVWVVESELPCVVSVTAGVVEPRYPSFKGIMSAKSKPVEQLSLADLGLEARATQRVVAVQEAAQREAGTVIEDDGSAEAAVVAFLESIKVL</sequence>
<evidence type="ECO:0000256" key="4">
    <source>
        <dbReference type="ARBA" id="ARBA00022448"/>
    </source>
</evidence>
<organism evidence="8 9">
    <name type="scientific">Acidimicrobium ferrooxidans (strain DSM 10331 / JCM 15462 / NBRC 103882 / ICP)</name>
    <dbReference type="NCBI Taxonomy" id="525909"/>
    <lineage>
        <taxon>Bacteria</taxon>
        <taxon>Bacillati</taxon>
        <taxon>Actinomycetota</taxon>
        <taxon>Acidimicrobiia</taxon>
        <taxon>Acidimicrobiales</taxon>
        <taxon>Acidimicrobiaceae</taxon>
        <taxon>Acidimicrobium</taxon>
    </lineage>
</organism>
<comment type="function">
    <text evidence="6">The electron transfer flavoprotein serves as a specific electron acceptor for other dehydrogenases. It transfers the electrons to the main respiratory chain via ETF-ubiquinone oxidoreductase (ETF dehydrogenase).</text>
</comment>
<dbReference type="RefSeq" id="WP_015797822.1">
    <property type="nucleotide sequence ID" value="NC_013124.1"/>
</dbReference>
<gene>
    <name evidence="8" type="ordered locus">Afer_0353</name>
</gene>
<dbReference type="SMART" id="SM00893">
    <property type="entry name" value="ETF"/>
    <property type="match status" value="1"/>
</dbReference>
<evidence type="ECO:0000256" key="5">
    <source>
        <dbReference type="ARBA" id="ARBA00022982"/>
    </source>
</evidence>
<dbReference type="GO" id="GO:0005829">
    <property type="term" value="C:cytosol"/>
    <property type="evidence" value="ECO:0007669"/>
    <property type="project" value="TreeGrafter"/>
</dbReference>
<evidence type="ECO:0000259" key="7">
    <source>
        <dbReference type="SMART" id="SM00893"/>
    </source>
</evidence>
<dbReference type="HOGENOM" id="CLU_060196_2_0_11"/>
<evidence type="ECO:0000313" key="8">
    <source>
        <dbReference type="EMBL" id="ACU53321.1"/>
    </source>
</evidence>
<dbReference type="SUPFAM" id="SSF52402">
    <property type="entry name" value="Adenine nucleotide alpha hydrolases-like"/>
    <property type="match status" value="1"/>
</dbReference>
<comment type="subunit">
    <text evidence="2">Heterodimer of an alpha and a beta subunit.</text>
</comment>
<reference evidence="8 9" key="1">
    <citation type="journal article" date="2009" name="Stand. Genomic Sci.">
        <title>Complete genome sequence of Acidimicrobium ferrooxidans type strain (ICP).</title>
        <authorList>
            <person name="Clum A."/>
            <person name="Nolan M."/>
            <person name="Lang E."/>
            <person name="Glavina Del Rio T."/>
            <person name="Tice H."/>
            <person name="Copeland A."/>
            <person name="Cheng J.F."/>
            <person name="Lucas S."/>
            <person name="Chen F."/>
            <person name="Bruce D."/>
            <person name="Goodwin L."/>
            <person name="Pitluck S."/>
            <person name="Ivanova N."/>
            <person name="Mavrommatis K."/>
            <person name="Mikhailova N."/>
            <person name="Pati A."/>
            <person name="Chen A."/>
            <person name="Palaniappan K."/>
            <person name="Goker M."/>
            <person name="Spring S."/>
            <person name="Land M."/>
            <person name="Hauser L."/>
            <person name="Chang Y.J."/>
            <person name="Jeffries C.C."/>
            <person name="Chain P."/>
            <person name="Bristow J."/>
            <person name="Eisen J.A."/>
            <person name="Markowitz V."/>
            <person name="Hugenholtz P."/>
            <person name="Kyrpides N.C."/>
            <person name="Klenk H.P."/>
            <person name="Lapidus A."/>
        </authorList>
    </citation>
    <scope>NUCLEOTIDE SEQUENCE [LARGE SCALE GENOMIC DNA]</scope>
    <source>
        <strain evidence="9">DSM 10331 / JCM 15462 / NBRC 103882 / ICP</strain>
    </source>
</reference>
<name>C7M2S7_ACIFD</name>
<proteinExistence type="inferred from homology"/>
<dbReference type="InterPro" id="IPR033948">
    <property type="entry name" value="ETF_beta_N"/>
</dbReference>
<dbReference type="KEGG" id="afo:Afer_0353"/>
<evidence type="ECO:0000313" key="9">
    <source>
        <dbReference type="Proteomes" id="UP000000771"/>
    </source>
</evidence>
<evidence type="ECO:0000256" key="6">
    <source>
        <dbReference type="ARBA" id="ARBA00025649"/>
    </source>
</evidence>
<keyword evidence="9" id="KW-1185">Reference proteome</keyword>
<comment type="similarity">
    <text evidence="1">Belongs to the ETF beta-subunit/FixA family.</text>
</comment>
<dbReference type="GO" id="GO:0009055">
    <property type="term" value="F:electron transfer activity"/>
    <property type="evidence" value="ECO:0007669"/>
    <property type="project" value="InterPro"/>
</dbReference>